<dbReference type="Proteomes" id="UP001230065">
    <property type="component" value="Unassembled WGS sequence"/>
</dbReference>
<evidence type="ECO:0000313" key="10">
    <source>
        <dbReference type="EMBL" id="MDR0177132.1"/>
    </source>
</evidence>
<dbReference type="HAMAP" id="MF_00006">
    <property type="entry name" value="Arg_succ_lyase"/>
    <property type="match status" value="1"/>
</dbReference>
<evidence type="ECO:0000259" key="9">
    <source>
        <dbReference type="Pfam" id="PF14698"/>
    </source>
</evidence>
<comment type="subcellular location">
    <subcellularLocation>
        <location evidence="6">Cytoplasm</location>
    </subcellularLocation>
</comment>
<dbReference type="Gene3D" id="1.20.200.10">
    <property type="entry name" value="Fumarase/aspartase (Central domain)"/>
    <property type="match status" value="1"/>
</dbReference>
<dbReference type="Pfam" id="PF00206">
    <property type="entry name" value="Lyase_1"/>
    <property type="match status" value="1"/>
</dbReference>
<evidence type="ECO:0000256" key="4">
    <source>
        <dbReference type="ARBA" id="ARBA00022605"/>
    </source>
</evidence>
<keyword evidence="4 6" id="KW-0028">Amino-acid biosynthesis</keyword>
<comment type="similarity">
    <text evidence="6">Belongs to the lyase 1 family. Argininosuccinate lyase subfamily.</text>
</comment>
<dbReference type="PROSITE" id="PS00163">
    <property type="entry name" value="FUMARATE_LYASES"/>
    <property type="match status" value="1"/>
</dbReference>
<feature type="region of interest" description="Disordered" evidence="7">
    <location>
        <begin position="1"/>
        <end position="31"/>
    </location>
</feature>
<keyword evidence="6" id="KW-0963">Cytoplasm</keyword>
<sequence length="528" mass="56370">MGHDGAMSQFSSQSAQPSAAQPVASEAQQDATPAGVSLWGGRFSGGPADALAALSVSTHFDWRLARYDIAGSRAHARALAQAGLLDSGQLSGMLEALERLEADVVAGIFVPEATDEDVHTALERGLIERAGDDLGGRLRAGRSRNDQIATLIRMYLRDQARHVAGLVLDVVDALIDQAAQASDAIMPGRTHMQHAQPVLVAHQLLAHAWPLMRDVERLEDWDSRAAVSPYGSGALAGNTLGMDPDAVAADLGFEAAVENSIDGTAARDVVAELSFVLAMVAVDVSRLSEEVIVWNTKEFDFVTLDDSYSTGSSIMPQKKNPDVAELARGKAGRLIGDLTGLLATLKALPLAYNRDLQEDKEPVFDAVDTLAVLLPAVSGMVSTMTLHYERMAELAPQGFSLATDIAEWLVKNGVPFRSAHEISGACVRECEKRGTELWDLTDADFAAIDERLTPGVREVLSAEGSVAARTGHGGTAPVRVVEQLARAIARSAELRVFAWEGSLLDGPAGPQWPEPSETDEEWGEEDQD</sequence>
<evidence type="ECO:0000256" key="1">
    <source>
        <dbReference type="ARBA" id="ARBA00004941"/>
    </source>
</evidence>
<feature type="compositionally biased region" description="Acidic residues" evidence="7">
    <location>
        <begin position="516"/>
        <end position="528"/>
    </location>
</feature>
<keyword evidence="3 6" id="KW-0055">Arginine biosynthesis</keyword>
<evidence type="ECO:0000256" key="3">
    <source>
        <dbReference type="ARBA" id="ARBA00022571"/>
    </source>
</evidence>
<name>A0AAW8L632_9ACTO</name>
<comment type="pathway">
    <text evidence="1 6">Amino-acid biosynthesis; L-arginine biosynthesis; L-arginine from L-ornithine and carbamoyl phosphate: step 3/3.</text>
</comment>
<dbReference type="GO" id="GO:0005829">
    <property type="term" value="C:cytosol"/>
    <property type="evidence" value="ECO:0007669"/>
    <property type="project" value="TreeGrafter"/>
</dbReference>
<evidence type="ECO:0000256" key="7">
    <source>
        <dbReference type="SAM" id="MobiDB-lite"/>
    </source>
</evidence>
<dbReference type="EC" id="4.3.2.1" evidence="2 6"/>
<feature type="domain" description="Fumarate lyase N-terminal" evidence="8">
    <location>
        <begin position="47"/>
        <end position="336"/>
    </location>
</feature>
<dbReference type="InterPro" id="IPR022761">
    <property type="entry name" value="Fumarate_lyase_N"/>
</dbReference>
<dbReference type="EMBL" id="JAMZMF010000005">
    <property type="protein sequence ID" value="MDR0177132.1"/>
    <property type="molecule type" value="Genomic_DNA"/>
</dbReference>
<dbReference type="Gene3D" id="1.10.40.30">
    <property type="entry name" value="Fumarase/aspartase (C-terminal domain)"/>
    <property type="match status" value="1"/>
</dbReference>
<reference evidence="10" key="1">
    <citation type="submission" date="2022-06" db="EMBL/GenBank/DDBJ databases">
        <title>Draft Genome Sequences of Three Actinomyces oris Strains, Isolated from Healthy Human Feces.</title>
        <authorList>
            <person name="Ye Y."/>
            <person name="Liu C."/>
            <person name="Zhao J."/>
            <person name="Xu J."/>
            <person name="Huang H."/>
            <person name="Wang B."/>
            <person name="Wei J."/>
            <person name="Jing X."/>
        </authorList>
    </citation>
    <scope>NUCLEOTIDE SEQUENCE</scope>
    <source>
        <strain evidence="10">CNGBCC1803727</strain>
    </source>
</reference>
<dbReference type="SUPFAM" id="SSF48557">
    <property type="entry name" value="L-aspartase-like"/>
    <property type="match status" value="1"/>
</dbReference>
<accession>A0AAW8L632</accession>
<feature type="domain" description="Argininosuccinate lyase C-terminal" evidence="9">
    <location>
        <begin position="399"/>
        <end position="467"/>
    </location>
</feature>
<feature type="compositionally biased region" description="Low complexity" evidence="7">
    <location>
        <begin position="1"/>
        <end position="29"/>
    </location>
</feature>
<dbReference type="InterPro" id="IPR000362">
    <property type="entry name" value="Fumarate_lyase_fam"/>
</dbReference>
<comment type="caution">
    <text evidence="10">The sequence shown here is derived from an EMBL/GenBank/DDBJ whole genome shotgun (WGS) entry which is preliminary data.</text>
</comment>
<dbReference type="PANTHER" id="PTHR43814:SF1">
    <property type="entry name" value="ARGININOSUCCINATE LYASE"/>
    <property type="match status" value="1"/>
</dbReference>
<dbReference type="InterPro" id="IPR009049">
    <property type="entry name" value="Argininosuccinate_lyase"/>
</dbReference>
<dbReference type="AlphaFoldDB" id="A0AAW8L632"/>
<dbReference type="CDD" id="cd01359">
    <property type="entry name" value="Argininosuccinate_lyase"/>
    <property type="match status" value="1"/>
</dbReference>
<dbReference type="FunFam" id="1.10.40.30:FF:000001">
    <property type="entry name" value="Argininosuccinate lyase"/>
    <property type="match status" value="1"/>
</dbReference>
<dbReference type="Gene3D" id="1.10.275.10">
    <property type="entry name" value="Fumarase/aspartase (N-terminal domain)"/>
    <property type="match status" value="1"/>
</dbReference>
<dbReference type="InterPro" id="IPR008948">
    <property type="entry name" value="L-Aspartase-like"/>
</dbReference>
<comment type="catalytic activity">
    <reaction evidence="6">
        <text>2-(N(omega)-L-arginino)succinate = fumarate + L-arginine</text>
        <dbReference type="Rhea" id="RHEA:24020"/>
        <dbReference type="ChEBI" id="CHEBI:29806"/>
        <dbReference type="ChEBI" id="CHEBI:32682"/>
        <dbReference type="ChEBI" id="CHEBI:57472"/>
        <dbReference type="EC" id="4.3.2.1"/>
    </reaction>
</comment>
<evidence type="ECO:0000256" key="2">
    <source>
        <dbReference type="ARBA" id="ARBA00012338"/>
    </source>
</evidence>
<dbReference type="NCBIfam" id="TIGR00838">
    <property type="entry name" value="argH"/>
    <property type="match status" value="1"/>
</dbReference>
<dbReference type="FunFam" id="1.20.200.10:FF:000015">
    <property type="entry name" value="argininosuccinate lyase isoform X2"/>
    <property type="match status" value="1"/>
</dbReference>
<organism evidence="10 11">
    <name type="scientific">Actinomyces oris</name>
    <dbReference type="NCBI Taxonomy" id="544580"/>
    <lineage>
        <taxon>Bacteria</taxon>
        <taxon>Bacillati</taxon>
        <taxon>Actinomycetota</taxon>
        <taxon>Actinomycetes</taxon>
        <taxon>Actinomycetales</taxon>
        <taxon>Actinomycetaceae</taxon>
        <taxon>Actinomyces</taxon>
    </lineage>
</organism>
<dbReference type="GO" id="GO:0004056">
    <property type="term" value="F:argininosuccinate lyase activity"/>
    <property type="evidence" value="ECO:0007669"/>
    <property type="project" value="UniProtKB-UniRule"/>
</dbReference>
<evidence type="ECO:0000313" key="11">
    <source>
        <dbReference type="Proteomes" id="UP001230065"/>
    </source>
</evidence>
<evidence type="ECO:0000256" key="5">
    <source>
        <dbReference type="ARBA" id="ARBA00023239"/>
    </source>
</evidence>
<dbReference type="InterPro" id="IPR020557">
    <property type="entry name" value="Fumarate_lyase_CS"/>
</dbReference>
<gene>
    <name evidence="6 10" type="primary">argH</name>
    <name evidence="10" type="ORF">RF687_04140</name>
</gene>
<dbReference type="InterPro" id="IPR024083">
    <property type="entry name" value="Fumarase/histidase_N"/>
</dbReference>
<dbReference type="RefSeq" id="WP_308679352.1">
    <property type="nucleotide sequence ID" value="NZ_JAMZMF010000005.1"/>
</dbReference>
<protein>
    <recommendedName>
        <fullName evidence="2 6">Argininosuccinate lyase</fullName>
        <shortName evidence="6">ASAL</shortName>
        <ecNumber evidence="2 6">4.3.2.1</ecNumber>
    </recommendedName>
    <alternativeName>
        <fullName evidence="6">Arginosuccinase</fullName>
    </alternativeName>
</protein>
<feature type="region of interest" description="Disordered" evidence="7">
    <location>
        <begin position="504"/>
        <end position="528"/>
    </location>
</feature>
<proteinExistence type="inferred from homology"/>
<dbReference type="InterPro" id="IPR029419">
    <property type="entry name" value="Arg_succ_lyase_C"/>
</dbReference>
<evidence type="ECO:0000259" key="8">
    <source>
        <dbReference type="Pfam" id="PF00206"/>
    </source>
</evidence>
<dbReference type="Pfam" id="PF14698">
    <property type="entry name" value="ASL_C2"/>
    <property type="match status" value="1"/>
</dbReference>
<dbReference type="GO" id="GO:0042450">
    <property type="term" value="P:L-arginine biosynthetic process via ornithine"/>
    <property type="evidence" value="ECO:0007669"/>
    <property type="project" value="UniProtKB-UniRule"/>
</dbReference>
<evidence type="ECO:0000256" key="6">
    <source>
        <dbReference type="HAMAP-Rule" id="MF_00006"/>
    </source>
</evidence>
<dbReference type="PRINTS" id="PR00149">
    <property type="entry name" value="FUMRATELYASE"/>
</dbReference>
<dbReference type="PRINTS" id="PR00145">
    <property type="entry name" value="ARGSUCLYASE"/>
</dbReference>
<dbReference type="PANTHER" id="PTHR43814">
    <property type="entry name" value="ARGININOSUCCINATE LYASE"/>
    <property type="match status" value="1"/>
</dbReference>
<keyword evidence="5 6" id="KW-0456">Lyase</keyword>